<dbReference type="InterPro" id="IPR024623">
    <property type="entry name" value="YtxH"/>
</dbReference>
<sequence>MSKNTSTSGVVVGALVGGAVGAITALLFAPKSGQQLRADIGNQLQSIGQCAKELAASVGTHTKEMVTSVSEQAKESAQAAVEGVKADVNSMAPTEEDIKKLGKEMDQMPTNSEVKSKGRTPDPAQ</sequence>
<comment type="caution">
    <text evidence="3">The sequence shown here is derived from an EMBL/GenBank/DDBJ whole genome shotgun (WGS) entry which is preliminary data.</text>
</comment>
<evidence type="ECO:0000256" key="2">
    <source>
        <dbReference type="SAM" id="Phobius"/>
    </source>
</evidence>
<dbReference type="PANTHER" id="PTHR35792">
    <property type="entry name" value="GENERAL STRESS PROTEIN"/>
    <property type="match status" value="1"/>
</dbReference>
<keyword evidence="4" id="KW-1185">Reference proteome</keyword>
<feature type="compositionally biased region" description="Basic and acidic residues" evidence="1">
    <location>
        <begin position="114"/>
        <end position="125"/>
    </location>
</feature>
<keyword evidence="2" id="KW-1133">Transmembrane helix</keyword>
<evidence type="ECO:0000313" key="3">
    <source>
        <dbReference type="EMBL" id="RJX39047.1"/>
    </source>
</evidence>
<dbReference type="InterPro" id="IPR052928">
    <property type="entry name" value="Desiccation-related_membrane"/>
</dbReference>
<dbReference type="AlphaFoldDB" id="A0A3A6PE10"/>
<proteinExistence type="predicted"/>
<name>A0A3A6PE10_9BACL</name>
<organism evidence="3 4">
    <name type="scientific">Paenibacillus pinisoli</name>
    <dbReference type="NCBI Taxonomy" id="1276110"/>
    <lineage>
        <taxon>Bacteria</taxon>
        <taxon>Bacillati</taxon>
        <taxon>Bacillota</taxon>
        <taxon>Bacilli</taxon>
        <taxon>Bacillales</taxon>
        <taxon>Paenibacillaceae</taxon>
        <taxon>Paenibacillus</taxon>
    </lineage>
</organism>
<dbReference type="EMBL" id="QXQB01000003">
    <property type="protein sequence ID" value="RJX39047.1"/>
    <property type="molecule type" value="Genomic_DNA"/>
</dbReference>
<dbReference type="RefSeq" id="WP_120112056.1">
    <property type="nucleotide sequence ID" value="NZ_QXQB01000003.1"/>
</dbReference>
<dbReference type="Pfam" id="PF12732">
    <property type="entry name" value="YtxH"/>
    <property type="match status" value="1"/>
</dbReference>
<accession>A0A3A6PE10</accession>
<feature type="transmembrane region" description="Helical" evidence="2">
    <location>
        <begin position="6"/>
        <end position="29"/>
    </location>
</feature>
<keyword evidence="2" id="KW-0472">Membrane</keyword>
<reference evidence="3 4" key="1">
    <citation type="submission" date="2018-09" db="EMBL/GenBank/DDBJ databases">
        <title>Paenibacillus aracenensis nov. sp. isolated from a cave in southern Spain.</title>
        <authorList>
            <person name="Jurado V."/>
            <person name="Gutierrez-Patricio S."/>
            <person name="Gonzalez-Pimentel J.L."/>
            <person name="Miller A.Z."/>
            <person name="Laiz L."/>
            <person name="Saiz-Jimenez C."/>
        </authorList>
    </citation>
    <scope>NUCLEOTIDE SEQUENCE [LARGE SCALE GENOMIC DNA]</scope>
    <source>
        <strain evidence="3 4">JCM 19203</strain>
    </source>
</reference>
<evidence type="ECO:0000313" key="4">
    <source>
        <dbReference type="Proteomes" id="UP000267798"/>
    </source>
</evidence>
<gene>
    <name evidence="3" type="ORF">D3P09_16225</name>
</gene>
<keyword evidence="2" id="KW-0812">Transmembrane</keyword>
<dbReference type="OrthoDB" id="2619331at2"/>
<feature type="region of interest" description="Disordered" evidence="1">
    <location>
        <begin position="101"/>
        <end position="125"/>
    </location>
</feature>
<dbReference type="PANTHER" id="PTHR35792:SF2">
    <property type="entry name" value="GENERAL STRESS PROTEIN"/>
    <property type="match status" value="1"/>
</dbReference>
<dbReference type="Proteomes" id="UP000267798">
    <property type="component" value="Unassembled WGS sequence"/>
</dbReference>
<evidence type="ECO:0000256" key="1">
    <source>
        <dbReference type="SAM" id="MobiDB-lite"/>
    </source>
</evidence>
<protein>
    <submittedName>
        <fullName evidence="3">YtxH domain-containing protein</fullName>
    </submittedName>
</protein>